<proteinExistence type="predicted"/>
<keyword evidence="3" id="KW-1185">Reference proteome</keyword>
<evidence type="ECO:0000313" key="3">
    <source>
        <dbReference type="Proteomes" id="UP000189818"/>
    </source>
</evidence>
<protein>
    <submittedName>
        <fullName evidence="2">Uncharacterized protein</fullName>
    </submittedName>
</protein>
<reference evidence="3" key="1">
    <citation type="submission" date="2017-02" db="EMBL/GenBank/DDBJ databases">
        <authorList>
            <person name="Varghese N."/>
            <person name="Submissions S."/>
        </authorList>
    </citation>
    <scope>NUCLEOTIDE SEQUENCE [LARGE SCALE GENOMIC DNA]</scope>
    <source>
        <strain evidence="3">UM2</strain>
    </source>
</reference>
<organism evidence="2 3">
    <name type="scientific">Rhizorhabdus histidinilytica</name>
    <dbReference type="NCBI Taxonomy" id="439228"/>
    <lineage>
        <taxon>Bacteria</taxon>
        <taxon>Pseudomonadati</taxon>
        <taxon>Pseudomonadota</taxon>
        <taxon>Alphaproteobacteria</taxon>
        <taxon>Sphingomonadales</taxon>
        <taxon>Sphingomonadaceae</taxon>
        <taxon>Rhizorhabdus</taxon>
    </lineage>
</organism>
<dbReference type="EMBL" id="FUYM01000014">
    <property type="protein sequence ID" value="SKC07129.1"/>
    <property type="molecule type" value="Genomic_DNA"/>
</dbReference>
<accession>A0A1T5GFD8</accession>
<evidence type="ECO:0000313" key="2">
    <source>
        <dbReference type="EMBL" id="SKC07129.1"/>
    </source>
</evidence>
<name>A0A1T5GFD8_9SPHN</name>
<dbReference type="STRING" id="439228.SAMN06295920_11448"/>
<gene>
    <name evidence="2" type="ORF">SAMN06295920_11448</name>
</gene>
<dbReference type="AlphaFoldDB" id="A0A1T5GFD8"/>
<evidence type="ECO:0000256" key="1">
    <source>
        <dbReference type="SAM" id="MobiDB-lite"/>
    </source>
</evidence>
<feature type="region of interest" description="Disordered" evidence="1">
    <location>
        <begin position="105"/>
        <end position="124"/>
    </location>
</feature>
<dbReference type="Proteomes" id="UP000189818">
    <property type="component" value="Unassembled WGS sequence"/>
</dbReference>
<sequence length="124" mass="12348">MGYEPMRRSLLIAALLITLSGCGKEKPPVVEEDGGGPQIATSIDDVALPVDRSDQITAIDATTGDAAGMPKDGGAVVHAPKPEARPAVEPGKEAAAVPVAAPTVAVPPPVVTPPPPPAPLPAGQ</sequence>
<dbReference type="PROSITE" id="PS51257">
    <property type="entry name" value="PROKAR_LIPOPROTEIN"/>
    <property type="match status" value="1"/>
</dbReference>